<dbReference type="PANTHER" id="PTHR12350">
    <property type="entry name" value="HISTONE-LYSINE N-METHYLTRANSFERASE-RELATED"/>
    <property type="match status" value="1"/>
</dbReference>
<dbReference type="PANTHER" id="PTHR12350:SF19">
    <property type="entry name" value="SET DOMAIN-CONTAINING PROTEIN"/>
    <property type="match status" value="1"/>
</dbReference>
<gene>
    <name evidence="2" type="ORF">Aco04nite_87250</name>
</gene>
<proteinExistence type="predicted"/>
<dbReference type="EMBL" id="BOQP01000057">
    <property type="protein sequence ID" value="GIM83577.1"/>
    <property type="molecule type" value="Genomic_DNA"/>
</dbReference>
<dbReference type="RefSeq" id="WP_213003055.1">
    <property type="nucleotide sequence ID" value="NZ_BAAATW010000013.1"/>
</dbReference>
<feature type="domain" description="SET" evidence="1">
    <location>
        <begin position="10"/>
        <end position="115"/>
    </location>
</feature>
<dbReference type="SMART" id="SM00317">
    <property type="entry name" value="SET"/>
    <property type="match status" value="1"/>
</dbReference>
<evidence type="ECO:0000259" key="1">
    <source>
        <dbReference type="PROSITE" id="PS50280"/>
    </source>
</evidence>
<dbReference type="CDD" id="cd08161">
    <property type="entry name" value="SET"/>
    <property type="match status" value="1"/>
</dbReference>
<dbReference type="SUPFAM" id="SSF82199">
    <property type="entry name" value="SET domain"/>
    <property type="match status" value="1"/>
</dbReference>
<evidence type="ECO:0000313" key="3">
    <source>
        <dbReference type="Proteomes" id="UP000680865"/>
    </source>
</evidence>
<comment type="caution">
    <text evidence="2">The sequence shown here is derived from an EMBL/GenBank/DDBJ whole genome shotgun (WGS) entry which is preliminary data.</text>
</comment>
<reference evidence="2" key="1">
    <citation type="submission" date="2021-03" db="EMBL/GenBank/DDBJ databases">
        <title>Whole genome shotgun sequence of Actinoplanes consettensis NBRC 14913.</title>
        <authorList>
            <person name="Komaki H."/>
            <person name="Tamura T."/>
        </authorList>
    </citation>
    <scope>NUCLEOTIDE SEQUENCE</scope>
    <source>
        <strain evidence="2">NBRC 14913</strain>
    </source>
</reference>
<dbReference type="AlphaFoldDB" id="A0A919T264"/>
<dbReference type="InterPro" id="IPR046341">
    <property type="entry name" value="SET_dom_sf"/>
</dbReference>
<sequence length="174" mass="19449">MPESECWLHPAVRVRASAIAGEGLFAADDIPAGTALSRLGGHLVTGQELQQLLTGSTSYVDTITVFDDSHLVLPPGQPNGKANHSCDPNLWWDEPYTLVTRRAVRAGEELINDYATSTADHDYTMVCRCPAMTCRDLITGDDWRRPDLRERYGSHWVPALRHRIDLDPGKKKRR</sequence>
<dbReference type="Pfam" id="PF00856">
    <property type="entry name" value="SET"/>
    <property type="match status" value="1"/>
</dbReference>
<dbReference type="Gene3D" id="2.170.270.10">
    <property type="entry name" value="SET domain"/>
    <property type="match status" value="1"/>
</dbReference>
<accession>A0A919T264</accession>
<protein>
    <submittedName>
        <fullName evidence="2">SET domain-containing protein-lysine N-methyltransferase</fullName>
    </submittedName>
</protein>
<keyword evidence="3" id="KW-1185">Reference proteome</keyword>
<organism evidence="2 3">
    <name type="scientific">Winogradskya consettensis</name>
    <dbReference type="NCBI Taxonomy" id="113560"/>
    <lineage>
        <taxon>Bacteria</taxon>
        <taxon>Bacillati</taxon>
        <taxon>Actinomycetota</taxon>
        <taxon>Actinomycetes</taxon>
        <taxon>Micromonosporales</taxon>
        <taxon>Micromonosporaceae</taxon>
        <taxon>Winogradskya</taxon>
    </lineage>
</organism>
<dbReference type="InterPro" id="IPR001214">
    <property type="entry name" value="SET_dom"/>
</dbReference>
<dbReference type="PROSITE" id="PS50280">
    <property type="entry name" value="SET"/>
    <property type="match status" value="1"/>
</dbReference>
<dbReference type="InterPro" id="IPR053201">
    <property type="entry name" value="Flavunoidine_N-MTase"/>
</dbReference>
<evidence type="ECO:0000313" key="2">
    <source>
        <dbReference type="EMBL" id="GIM83577.1"/>
    </source>
</evidence>
<name>A0A919T264_9ACTN</name>
<dbReference type="Proteomes" id="UP000680865">
    <property type="component" value="Unassembled WGS sequence"/>
</dbReference>